<name>A0AAW2ZNN5_9EUKA</name>
<dbReference type="CDD" id="cd12408">
    <property type="entry name" value="RRM_eIF3G_like"/>
    <property type="match status" value="1"/>
</dbReference>
<dbReference type="InterPro" id="IPR035979">
    <property type="entry name" value="RBD_domain_sf"/>
</dbReference>
<dbReference type="EMBL" id="JAOPGA020001696">
    <property type="protein sequence ID" value="KAL0490568.1"/>
    <property type="molecule type" value="Genomic_DNA"/>
</dbReference>
<evidence type="ECO:0000256" key="3">
    <source>
        <dbReference type="ARBA" id="ARBA00022884"/>
    </source>
</evidence>
<dbReference type="InterPro" id="IPR017334">
    <property type="entry name" value="eIF3_g"/>
</dbReference>
<dbReference type="Pfam" id="PF12353">
    <property type="entry name" value="eIF3g"/>
    <property type="match status" value="1"/>
</dbReference>
<comment type="subcellular location">
    <subcellularLocation>
        <location evidence="5">Cytoplasm</location>
    </subcellularLocation>
</comment>
<dbReference type="GO" id="GO:0003723">
    <property type="term" value="F:RNA binding"/>
    <property type="evidence" value="ECO:0007669"/>
    <property type="project" value="UniProtKB-UniRule"/>
</dbReference>
<evidence type="ECO:0000256" key="7">
    <source>
        <dbReference type="SAM" id="MobiDB-lite"/>
    </source>
</evidence>
<dbReference type="PROSITE" id="PS50102">
    <property type="entry name" value="RRM"/>
    <property type="match status" value="1"/>
</dbReference>
<evidence type="ECO:0000256" key="4">
    <source>
        <dbReference type="ARBA" id="ARBA00022917"/>
    </source>
</evidence>
<dbReference type="GO" id="GO:0003743">
    <property type="term" value="F:translation initiation factor activity"/>
    <property type="evidence" value="ECO:0007669"/>
    <property type="project" value="UniProtKB-UniRule"/>
</dbReference>
<dbReference type="InterPro" id="IPR000504">
    <property type="entry name" value="RRM_dom"/>
</dbReference>
<dbReference type="PIRSF" id="PIRSF037949">
    <property type="entry name" value="Transl_init_eIF-3_RNA-bind"/>
    <property type="match status" value="1"/>
</dbReference>
<comment type="subunit">
    <text evidence="5">Component of the eukaryotic translation initiation factor 3 (eIF-3) complex.</text>
</comment>
<keyword evidence="3 6" id="KW-0694">RNA-binding</keyword>
<keyword evidence="4 5" id="KW-0648">Protein biosynthesis</keyword>
<keyword evidence="2 5" id="KW-0396">Initiation factor</keyword>
<comment type="function">
    <text evidence="5">RNA-binding component of the eukaryotic translation initiation factor 3 (eIF-3) complex, which is involved in protein synthesis of a specialized repertoire of mRNAs and, together with other initiation factors, stimulates binding of mRNA and methionyl-tRNAi to the 40S ribosome. The eIF-3 complex specifically targets and initiates translation of a subset of mRNAs involved in cell proliferation. This subunit can bind 18S rRNA.</text>
</comment>
<dbReference type="InterPro" id="IPR034240">
    <property type="entry name" value="eIF3G_RRM"/>
</dbReference>
<accession>A0AAW2ZNN5</accession>
<sequence>MTTDETQKSWADEVEDNDNLKTVVEYKVKDGKKYKITKKVRTVEKTTKVPKGVEERRKWKKFGLATGEKLNGDVQITCERGEDIFFEKTKGTISLVNVQNEENLRLERFKTQLFTAASVLAEIPGIKGETSGKAYRPPANRSEVSSPAPTDEPKKSTYVPPSARNAAGTTSTNMHDRDQSHTVRVSNLSDMITEQDLRNVFGKVGLLERVFLVTDRETRISKGFAFITYSTRAEAEKAIEKLNHLKWDHLILSVEWAKN</sequence>
<evidence type="ECO:0000256" key="5">
    <source>
        <dbReference type="HAMAP-Rule" id="MF_03006"/>
    </source>
</evidence>
<keyword evidence="11" id="KW-1185">Reference proteome</keyword>
<dbReference type="PANTHER" id="PTHR10352">
    <property type="entry name" value="EUKARYOTIC TRANSLATION INITIATION FACTOR 3 SUBUNIT G"/>
    <property type="match status" value="1"/>
</dbReference>
<protein>
    <recommendedName>
        <fullName evidence="5">Eukaryotic translation initiation factor 3 subunit G</fullName>
        <shortName evidence="5">eIF3g</shortName>
    </recommendedName>
    <alternativeName>
        <fullName evidence="5">Eukaryotic translation initiation factor 3 RNA-binding subunit</fullName>
        <shortName evidence="5">eIF-3 RNA-binding subunit</shortName>
    </alternativeName>
    <alternativeName>
        <fullName evidence="5">Eukaryotic translation initiation factor 3 subunit 4</fullName>
    </alternativeName>
</protein>
<dbReference type="AlphaFoldDB" id="A0AAW2ZNN5"/>
<dbReference type="InterPro" id="IPR024675">
    <property type="entry name" value="eIF3g_N"/>
</dbReference>
<evidence type="ECO:0000256" key="2">
    <source>
        <dbReference type="ARBA" id="ARBA00022540"/>
    </source>
</evidence>
<dbReference type="HAMAP" id="MF_03006">
    <property type="entry name" value="eIF3g"/>
    <property type="match status" value="1"/>
</dbReference>
<dbReference type="SMART" id="SM00360">
    <property type="entry name" value="RRM"/>
    <property type="match status" value="1"/>
</dbReference>
<evidence type="ECO:0000313" key="9">
    <source>
        <dbReference type="EMBL" id="KAL0486305.1"/>
    </source>
</evidence>
<feature type="domain" description="RRM" evidence="8">
    <location>
        <begin position="181"/>
        <end position="259"/>
    </location>
</feature>
<feature type="region of interest" description="Disordered" evidence="7">
    <location>
        <begin position="128"/>
        <end position="181"/>
    </location>
</feature>
<dbReference type="GO" id="GO:0033290">
    <property type="term" value="C:eukaryotic 48S preinitiation complex"/>
    <property type="evidence" value="ECO:0007669"/>
    <property type="project" value="UniProtKB-UniRule"/>
</dbReference>
<dbReference type="InterPro" id="IPR012677">
    <property type="entry name" value="Nucleotide-bd_a/b_plait_sf"/>
</dbReference>
<comment type="caution">
    <text evidence="10">The sequence shown here is derived from an EMBL/GenBank/DDBJ whole genome shotgun (WGS) entry which is preliminary data.</text>
</comment>
<comment type="similarity">
    <text evidence="5">Belongs to the eIF-3 subunit G family.</text>
</comment>
<evidence type="ECO:0000313" key="10">
    <source>
        <dbReference type="EMBL" id="KAL0490568.1"/>
    </source>
</evidence>
<gene>
    <name evidence="9" type="ORF">AKO1_001939</name>
    <name evidence="10" type="ORF">AKO1_003037</name>
</gene>
<dbReference type="GO" id="GO:0005852">
    <property type="term" value="C:eukaryotic translation initiation factor 3 complex"/>
    <property type="evidence" value="ECO:0007669"/>
    <property type="project" value="UniProtKB-UniRule"/>
</dbReference>
<dbReference type="Proteomes" id="UP001431209">
    <property type="component" value="Unassembled WGS sequence"/>
</dbReference>
<dbReference type="GO" id="GO:0016282">
    <property type="term" value="C:eukaryotic 43S preinitiation complex"/>
    <property type="evidence" value="ECO:0007669"/>
    <property type="project" value="UniProtKB-UniRule"/>
</dbReference>
<dbReference type="SUPFAM" id="SSF54928">
    <property type="entry name" value="RNA-binding domain, RBD"/>
    <property type="match status" value="1"/>
</dbReference>
<reference evidence="10 11" key="1">
    <citation type="submission" date="2024-03" db="EMBL/GenBank/DDBJ databases">
        <title>The Acrasis kona genome and developmental transcriptomes reveal deep origins of eukaryotic multicellular pathways.</title>
        <authorList>
            <person name="Sheikh S."/>
            <person name="Fu C.-J."/>
            <person name="Brown M.W."/>
            <person name="Baldauf S.L."/>
        </authorList>
    </citation>
    <scope>NUCLEOTIDE SEQUENCE [LARGE SCALE GENOMIC DNA]</scope>
    <source>
        <strain evidence="10 11">ATCC MYA-3509</strain>
    </source>
</reference>
<organism evidence="10 11">
    <name type="scientific">Acrasis kona</name>
    <dbReference type="NCBI Taxonomy" id="1008807"/>
    <lineage>
        <taxon>Eukaryota</taxon>
        <taxon>Discoba</taxon>
        <taxon>Heterolobosea</taxon>
        <taxon>Tetramitia</taxon>
        <taxon>Eutetramitia</taxon>
        <taxon>Acrasidae</taxon>
        <taxon>Acrasis</taxon>
    </lineage>
</organism>
<evidence type="ECO:0000256" key="6">
    <source>
        <dbReference type="PROSITE-ProRule" id="PRU00176"/>
    </source>
</evidence>
<dbReference type="Gene3D" id="3.30.70.330">
    <property type="match status" value="1"/>
</dbReference>
<evidence type="ECO:0000259" key="8">
    <source>
        <dbReference type="PROSITE" id="PS50102"/>
    </source>
</evidence>
<dbReference type="Pfam" id="PF00076">
    <property type="entry name" value="RRM_1"/>
    <property type="match status" value="1"/>
</dbReference>
<proteinExistence type="inferred from homology"/>
<evidence type="ECO:0000256" key="1">
    <source>
        <dbReference type="ARBA" id="ARBA00022490"/>
    </source>
</evidence>
<dbReference type="GO" id="GO:0001732">
    <property type="term" value="P:formation of cytoplasmic translation initiation complex"/>
    <property type="evidence" value="ECO:0007669"/>
    <property type="project" value="UniProtKB-UniRule"/>
</dbReference>
<dbReference type="EMBL" id="JAOPGA020001215">
    <property type="protein sequence ID" value="KAL0486305.1"/>
    <property type="molecule type" value="Genomic_DNA"/>
</dbReference>
<evidence type="ECO:0000313" key="11">
    <source>
        <dbReference type="Proteomes" id="UP001431209"/>
    </source>
</evidence>
<keyword evidence="1 5" id="KW-0963">Cytoplasm</keyword>